<dbReference type="EMBL" id="JPMD01000002">
    <property type="protein sequence ID" value="KEZ88476.1"/>
    <property type="molecule type" value="Genomic_DNA"/>
</dbReference>
<dbReference type="Gene3D" id="3.40.630.30">
    <property type="match status" value="1"/>
</dbReference>
<dbReference type="PROSITE" id="PS50890">
    <property type="entry name" value="PUA"/>
    <property type="match status" value="1"/>
</dbReference>
<evidence type="ECO:0000259" key="1">
    <source>
        <dbReference type="PROSITE" id="PS51186"/>
    </source>
</evidence>
<keyword evidence="3" id="KW-1185">Reference proteome</keyword>
<accession>A0A084JHP2</accession>
<dbReference type="AlphaFoldDB" id="A0A084JHP2"/>
<dbReference type="eggNOG" id="COG0456">
    <property type="taxonomic scope" value="Bacteria"/>
</dbReference>
<proteinExistence type="predicted"/>
<dbReference type="CDD" id="cd04301">
    <property type="entry name" value="NAT_SF"/>
    <property type="match status" value="1"/>
</dbReference>
<dbReference type="Pfam" id="PF00583">
    <property type="entry name" value="Acetyltransf_1"/>
    <property type="match status" value="1"/>
</dbReference>
<evidence type="ECO:0000313" key="2">
    <source>
        <dbReference type="EMBL" id="KEZ88476.1"/>
    </source>
</evidence>
<gene>
    <name evidence="2" type="ORF">IO99_02200</name>
</gene>
<evidence type="ECO:0000313" key="3">
    <source>
        <dbReference type="Proteomes" id="UP000028542"/>
    </source>
</evidence>
<organism evidence="2 3">
    <name type="scientific">Clostridium sulfidigenes</name>
    <dbReference type="NCBI Taxonomy" id="318464"/>
    <lineage>
        <taxon>Bacteria</taxon>
        <taxon>Bacillati</taxon>
        <taxon>Bacillota</taxon>
        <taxon>Clostridia</taxon>
        <taxon>Eubacteriales</taxon>
        <taxon>Clostridiaceae</taxon>
        <taxon>Clostridium</taxon>
    </lineage>
</organism>
<name>A0A084JHP2_9CLOT</name>
<dbReference type="GO" id="GO:0016747">
    <property type="term" value="F:acyltransferase activity, transferring groups other than amino-acyl groups"/>
    <property type="evidence" value="ECO:0007669"/>
    <property type="project" value="InterPro"/>
</dbReference>
<dbReference type="PROSITE" id="PS51186">
    <property type="entry name" value="GNAT"/>
    <property type="match status" value="1"/>
</dbReference>
<comment type="caution">
    <text evidence="2">The sequence shown here is derived from an EMBL/GenBank/DDBJ whole genome shotgun (WGS) entry which is preliminary data.</text>
</comment>
<dbReference type="InterPro" id="IPR000182">
    <property type="entry name" value="GNAT_dom"/>
</dbReference>
<dbReference type="RefSeq" id="WP_035129654.1">
    <property type="nucleotide sequence ID" value="NZ_JPMD01000002.1"/>
</dbReference>
<feature type="domain" description="N-acetyltransferase" evidence="1">
    <location>
        <begin position="3"/>
        <end position="145"/>
    </location>
</feature>
<dbReference type="Proteomes" id="UP000028542">
    <property type="component" value="Unassembled WGS sequence"/>
</dbReference>
<sequence>MNFEIRKATLEDVDALKQLNYEFNDVIVTNDNIVEGIKDGDEIIVVSTVNNSPIAFACAKITKSICYNYKDAEITEVFVRNNYRKQGIAKYMIKFIEDIFEENKANHIGILTGTKNFAAQDLYKNCGYNLKEKVMMVKYLHDKEH</sequence>
<dbReference type="InterPro" id="IPR016181">
    <property type="entry name" value="Acyl_CoA_acyltransferase"/>
</dbReference>
<protein>
    <recommendedName>
        <fullName evidence="1">N-acetyltransferase domain-containing protein</fullName>
    </recommendedName>
</protein>
<reference evidence="2 3" key="1">
    <citation type="submission" date="2014-07" db="EMBL/GenBank/DDBJ databases">
        <title>Draft genome of Clostridium sulfidigenes 113A isolated from sediments associated with methane hydrate from Krishna Godavari basin.</title>
        <authorList>
            <person name="Honkalas V.S."/>
            <person name="Dabir A.P."/>
            <person name="Arora P."/>
            <person name="Dhakephalkar P.K."/>
        </authorList>
    </citation>
    <scope>NUCLEOTIDE SEQUENCE [LARGE SCALE GENOMIC DNA]</scope>
    <source>
        <strain evidence="2 3">113A</strain>
    </source>
</reference>
<dbReference type="SUPFAM" id="SSF55729">
    <property type="entry name" value="Acyl-CoA N-acyltransferases (Nat)"/>
    <property type="match status" value="1"/>
</dbReference>